<feature type="domain" description="Saposin B-type" evidence="7">
    <location>
        <begin position="192"/>
        <end position="269"/>
    </location>
</feature>
<evidence type="ECO:0000256" key="1">
    <source>
        <dbReference type="ARBA" id="ARBA00004613"/>
    </source>
</evidence>
<dbReference type="InterPro" id="IPR008373">
    <property type="entry name" value="Saposin"/>
</dbReference>
<proteinExistence type="predicted"/>
<dbReference type="PRINTS" id="PR01797">
    <property type="entry name" value="SAPOSIN"/>
</dbReference>
<feature type="signal peptide" evidence="6">
    <location>
        <begin position="1"/>
        <end position="24"/>
    </location>
</feature>
<dbReference type="InterPro" id="IPR008139">
    <property type="entry name" value="SaposinB_dom"/>
</dbReference>
<evidence type="ECO:0000256" key="4">
    <source>
        <dbReference type="ARBA" id="ARBA00023157"/>
    </source>
</evidence>
<dbReference type="Proteomes" id="UP000504633">
    <property type="component" value="Unplaced"/>
</dbReference>
<evidence type="ECO:0000256" key="6">
    <source>
        <dbReference type="SAM" id="SignalP"/>
    </source>
</evidence>
<keyword evidence="5" id="KW-0325">Glycoprotein</keyword>
<dbReference type="SMART" id="SM00741">
    <property type="entry name" value="SapB"/>
    <property type="match status" value="4"/>
</dbReference>
<dbReference type="GO" id="GO:0006665">
    <property type="term" value="P:sphingolipid metabolic process"/>
    <property type="evidence" value="ECO:0007669"/>
    <property type="project" value="InterPro"/>
</dbReference>
<evidence type="ECO:0000313" key="9">
    <source>
        <dbReference type="Proteomes" id="UP000504633"/>
    </source>
</evidence>
<feature type="domain" description="Saposin A-type" evidence="8">
    <location>
        <begin position="25"/>
        <end position="65"/>
    </location>
</feature>
<evidence type="ECO:0000259" key="8">
    <source>
        <dbReference type="PROSITE" id="PS51110"/>
    </source>
</evidence>
<gene>
    <name evidence="10" type="primary">LOC111595503</name>
</gene>
<protein>
    <submittedName>
        <fullName evidence="10">Prosaposin-like</fullName>
    </submittedName>
</protein>
<evidence type="ECO:0000256" key="5">
    <source>
        <dbReference type="ARBA" id="ARBA00023180"/>
    </source>
</evidence>
<accession>A0A6J1LNA5</accession>
<keyword evidence="9" id="KW-1185">Reference proteome</keyword>
<comment type="subcellular location">
    <subcellularLocation>
        <location evidence="1">Secreted</location>
    </subcellularLocation>
</comment>
<dbReference type="AlphaFoldDB" id="A0A6J1LNA5"/>
<dbReference type="GO" id="GO:0016020">
    <property type="term" value="C:membrane"/>
    <property type="evidence" value="ECO:0007669"/>
    <property type="project" value="GOC"/>
</dbReference>
<keyword evidence="2" id="KW-0964">Secreted</keyword>
<dbReference type="OrthoDB" id="7542851at2759"/>
<dbReference type="Pfam" id="PF02199">
    <property type="entry name" value="SapA"/>
    <property type="match status" value="1"/>
</dbReference>
<dbReference type="SUPFAM" id="SSF47862">
    <property type="entry name" value="Saposin"/>
    <property type="match status" value="4"/>
</dbReference>
<reference evidence="10" key="1">
    <citation type="submission" date="2025-08" db="UniProtKB">
        <authorList>
            <consortium name="RefSeq"/>
        </authorList>
    </citation>
    <scope>IDENTIFICATION</scope>
    <source>
        <strain evidence="10">15085-1641.00</strain>
        <tissue evidence="10">Whole body</tissue>
    </source>
</reference>
<dbReference type="PROSITE" id="PS51110">
    <property type="entry name" value="SAP_A"/>
    <property type="match status" value="1"/>
</dbReference>
<dbReference type="RefSeq" id="XP_023165043.2">
    <property type="nucleotide sequence ID" value="XM_023309275.2"/>
</dbReference>
<sequence length="525" mass="59264">MQFTGSSPIVAVILCSVLVASTFIEEVVESNCNWPITNWCHNLSNAKDCQATRHCIQAVWEKHLVPVDSNPVCEICKDMIEQARINLYWNNDQVELEQLFDDSCEQMPIQLIEEKCRKNTRNSLSEVIELMSSQMSQEQICTVMDLCNSDERASDESALVVEPSQIVDQLDEQLVINSNDLESALEDNSMPQLPQCFACKSAFRLAKRLVRSHTSNEKLKNAMNRCCNKLGKLADKCHRVINRHGDQLARFAKNPRVICSLLGMCFPLDQDKLENEEVALDKLESEPLDNKYSEKRQLNTDLASNAQIDEPQQIDVGIKGSPKCSICRTAMKALQHMVRNRAEKGSIQRALHRVCQKLGKLKGGCDRMVARHGNQIVDLFTKNTAGRQICKIIGSCRRSIYVEDYVVEQNDYSENFGTESEYSTDDQPILDGTLTDIALGSPKCSICQTAIKTLQHIVRHHTDKGEIARAMAHICHKMGKMQHECEEIINNHAAQIIDLMIRHTPVHMICKAIHVCRSSNTGWGL</sequence>
<dbReference type="PROSITE" id="PS50015">
    <property type="entry name" value="SAP_B"/>
    <property type="match status" value="4"/>
</dbReference>
<dbReference type="OMA" id="DICVHAG"/>
<dbReference type="GO" id="GO:0005576">
    <property type="term" value="C:extracellular region"/>
    <property type="evidence" value="ECO:0007669"/>
    <property type="project" value="UniProtKB-SubCell"/>
</dbReference>
<dbReference type="Gene3D" id="1.10.225.10">
    <property type="entry name" value="Saposin-like"/>
    <property type="match status" value="4"/>
</dbReference>
<feature type="domain" description="Saposin B-type" evidence="7">
    <location>
        <begin position="320"/>
        <end position="400"/>
    </location>
</feature>
<dbReference type="InterPro" id="IPR051428">
    <property type="entry name" value="Sphingo_Act-Surfact_Prot"/>
</dbReference>
<keyword evidence="4" id="KW-1015">Disulfide bond</keyword>
<dbReference type="PANTHER" id="PTHR11480">
    <property type="entry name" value="SAPOSIN-RELATED"/>
    <property type="match status" value="1"/>
</dbReference>
<dbReference type="KEGG" id="dhe:111595503"/>
<feature type="domain" description="Saposin B-type" evidence="7">
    <location>
        <begin position="440"/>
        <end position="520"/>
    </location>
</feature>
<feature type="domain" description="Saposin B-type" evidence="7">
    <location>
        <begin position="69"/>
        <end position="151"/>
    </location>
</feature>
<evidence type="ECO:0000259" key="7">
    <source>
        <dbReference type="PROSITE" id="PS50015"/>
    </source>
</evidence>
<dbReference type="PANTHER" id="PTHR11480:SF3">
    <property type="entry name" value="BCDNA.GH08312"/>
    <property type="match status" value="1"/>
</dbReference>
<dbReference type="InterPro" id="IPR003119">
    <property type="entry name" value="SAP_A"/>
</dbReference>
<evidence type="ECO:0000256" key="2">
    <source>
        <dbReference type="ARBA" id="ARBA00022525"/>
    </source>
</evidence>
<evidence type="ECO:0000256" key="3">
    <source>
        <dbReference type="ARBA" id="ARBA00022729"/>
    </source>
</evidence>
<feature type="chain" id="PRO_5026688069" evidence="6">
    <location>
        <begin position="25"/>
        <end position="525"/>
    </location>
</feature>
<keyword evidence="3 6" id="KW-0732">Signal</keyword>
<name>A0A6J1LNA5_DROHY</name>
<dbReference type="SMART" id="SM00162">
    <property type="entry name" value="SAPA"/>
    <property type="match status" value="1"/>
</dbReference>
<dbReference type="GO" id="GO:0005764">
    <property type="term" value="C:lysosome"/>
    <property type="evidence" value="ECO:0007669"/>
    <property type="project" value="InterPro"/>
</dbReference>
<organism evidence="9 10">
    <name type="scientific">Drosophila hydei</name>
    <name type="common">Fruit fly</name>
    <dbReference type="NCBI Taxonomy" id="7224"/>
    <lineage>
        <taxon>Eukaryota</taxon>
        <taxon>Metazoa</taxon>
        <taxon>Ecdysozoa</taxon>
        <taxon>Arthropoda</taxon>
        <taxon>Hexapoda</taxon>
        <taxon>Insecta</taxon>
        <taxon>Pterygota</taxon>
        <taxon>Neoptera</taxon>
        <taxon>Endopterygota</taxon>
        <taxon>Diptera</taxon>
        <taxon>Brachycera</taxon>
        <taxon>Muscomorpha</taxon>
        <taxon>Ephydroidea</taxon>
        <taxon>Drosophilidae</taxon>
        <taxon>Drosophila</taxon>
    </lineage>
</organism>
<dbReference type="GeneID" id="111595503"/>
<dbReference type="InterPro" id="IPR011001">
    <property type="entry name" value="Saposin-like"/>
</dbReference>
<evidence type="ECO:0000313" key="10">
    <source>
        <dbReference type="RefSeq" id="XP_023165043.2"/>
    </source>
</evidence>